<sequence length="159" mass="17723">MFRRHPLLSVVTFAYLGFVGWVTLSPALPFGDGTDGFVWTVLDILDRIPGTRWIDYADVEFAANIAMFFPVGMFFVLLLGRGKWWLAMLLGFGLSVAIELAQLLFFTTRVADIRDVTSNSIGAVLGALAVLILTAAKARELRRAARARQVEQRHPVLQR</sequence>
<dbReference type="InterPro" id="IPR006976">
    <property type="entry name" value="VanZ-like"/>
</dbReference>
<keyword evidence="4" id="KW-1185">Reference proteome</keyword>
<dbReference type="Pfam" id="PF04892">
    <property type="entry name" value="VanZ"/>
    <property type="match status" value="1"/>
</dbReference>
<accession>A0ABM8GH00</accession>
<evidence type="ECO:0000313" key="3">
    <source>
        <dbReference type="EMBL" id="BDZ47639.1"/>
    </source>
</evidence>
<dbReference type="EMBL" id="AP027731">
    <property type="protein sequence ID" value="BDZ47639.1"/>
    <property type="molecule type" value="Genomic_DNA"/>
</dbReference>
<feature type="transmembrane region" description="Helical" evidence="1">
    <location>
        <begin position="61"/>
        <end position="79"/>
    </location>
</feature>
<dbReference type="InterPro" id="IPR053150">
    <property type="entry name" value="Teicoplanin_resist-assoc"/>
</dbReference>
<gene>
    <name evidence="3" type="ORF">GCM10025866_35480</name>
</gene>
<proteinExistence type="predicted"/>
<keyword evidence="1" id="KW-0472">Membrane</keyword>
<keyword evidence="1" id="KW-0812">Transmembrane</keyword>
<keyword evidence="1" id="KW-1133">Transmembrane helix</keyword>
<evidence type="ECO:0000259" key="2">
    <source>
        <dbReference type="Pfam" id="PF04892"/>
    </source>
</evidence>
<evidence type="ECO:0000256" key="1">
    <source>
        <dbReference type="SAM" id="Phobius"/>
    </source>
</evidence>
<organism evidence="3 4">
    <name type="scientific">Naasia aerilata</name>
    <dbReference type="NCBI Taxonomy" id="1162966"/>
    <lineage>
        <taxon>Bacteria</taxon>
        <taxon>Bacillati</taxon>
        <taxon>Actinomycetota</taxon>
        <taxon>Actinomycetes</taxon>
        <taxon>Micrococcales</taxon>
        <taxon>Microbacteriaceae</taxon>
        <taxon>Naasia</taxon>
    </lineage>
</organism>
<reference evidence="4" key="1">
    <citation type="journal article" date="2019" name="Int. J. Syst. Evol. Microbiol.">
        <title>The Global Catalogue of Microorganisms (GCM) 10K type strain sequencing project: providing services to taxonomists for standard genome sequencing and annotation.</title>
        <authorList>
            <consortium name="The Broad Institute Genomics Platform"/>
            <consortium name="The Broad Institute Genome Sequencing Center for Infectious Disease"/>
            <person name="Wu L."/>
            <person name="Ma J."/>
        </authorList>
    </citation>
    <scope>NUCLEOTIDE SEQUENCE [LARGE SCALE GENOMIC DNA]</scope>
    <source>
        <strain evidence="4">NBRC 108725</strain>
    </source>
</reference>
<protein>
    <recommendedName>
        <fullName evidence="2">VanZ-like domain-containing protein</fullName>
    </recommendedName>
</protein>
<dbReference type="Proteomes" id="UP001321498">
    <property type="component" value="Chromosome"/>
</dbReference>
<feature type="transmembrane region" description="Helical" evidence="1">
    <location>
        <begin position="7"/>
        <end position="28"/>
    </location>
</feature>
<dbReference type="PANTHER" id="PTHR36834">
    <property type="entry name" value="MEMBRANE PROTEIN-RELATED"/>
    <property type="match status" value="1"/>
</dbReference>
<feature type="transmembrane region" description="Helical" evidence="1">
    <location>
        <begin position="118"/>
        <end position="136"/>
    </location>
</feature>
<dbReference type="RefSeq" id="WP_286277512.1">
    <property type="nucleotide sequence ID" value="NZ_AP027731.1"/>
</dbReference>
<dbReference type="PANTHER" id="PTHR36834:SF1">
    <property type="entry name" value="INTEGRAL MEMBRANE PROTEIN"/>
    <property type="match status" value="1"/>
</dbReference>
<feature type="transmembrane region" description="Helical" evidence="1">
    <location>
        <begin position="86"/>
        <end position="106"/>
    </location>
</feature>
<feature type="domain" description="VanZ-like" evidence="2">
    <location>
        <begin position="48"/>
        <end position="133"/>
    </location>
</feature>
<evidence type="ECO:0000313" key="4">
    <source>
        <dbReference type="Proteomes" id="UP001321498"/>
    </source>
</evidence>
<name>A0ABM8GH00_9MICO</name>